<keyword evidence="6" id="KW-1185">Reference proteome</keyword>
<dbReference type="OrthoDB" id="10252328at2759"/>
<proteinExistence type="inferred from homology"/>
<name>A0A9D3SU56_MEGAT</name>
<dbReference type="PANTHER" id="PTHR24136">
    <property type="entry name" value="SOWAH (DROSOPHILA) HOMOLOG"/>
    <property type="match status" value="1"/>
</dbReference>
<organism evidence="5 6">
    <name type="scientific">Megalops atlanticus</name>
    <name type="common">Tarpon</name>
    <name type="synonym">Clupea gigantea</name>
    <dbReference type="NCBI Taxonomy" id="7932"/>
    <lineage>
        <taxon>Eukaryota</taxon>
        <taxon>Metazoa</taxon>
        <taxon>Chordata</taxon>
        <taxon>Craniata</taxon>
        <taxon>Vertebrata</taxon>
        <taxon>Euteleostomi</taxon>
        <taxon>Actinopterygii</taxon>
        <taxon>Neopterygii</taxon>
        <taxon>Teleostei</taxon>
        <taxon>Elopiformes</taxon>
        <taxon>Megalopidae</taxon>
        <taxon>Megalops</taxon>
    </lineage>
</organism>
<feature type="repeat" description="ANK" evidence="4">
    <location>
        <begin position="160"/>
        <end position="192"/>
    </location>
</feature>
<evidence type="ECO:0000313" key="6">
    <source>
        <dbReference type="Proteomes" id="UP001046870"/>
    </source>
</evidence>
<evidence type="ECO:0000256" key="1">
    <source>
        <dbReference type="ARBA" id="ARBA00005949"/>
    </source>
</evidence>
<feature type="repeat" description="ANK" evidence="4">
    <location>
        <begin position="128"/>
        <end position="160"/>
    </location>
</feature>
<keyword evidence="3 4" id="KW-0040">ANK repeat</keyword>
<dbReference type="InterPro" id="IPR002110">
    <property type="entry name" value="Ankyrin_rpt"/>
</dbReference>
<dbReference type="Gene3D" id="1.25.40.20">
    <property type="entry name" value="Ankyrin repeat-containing domain"/>
    <property type="match status" value="3"/>
</dbReference>
<dbReference type="PANTHER" id="PTHR24136:SF53">
    <property type="entry name" value="ANKYRIN REPEAT AND SOCS BOX CONTAINING 13"/>
    <property type="match status" value="1"/>
</dbReference>
<gene>
    <name evidence="5" type="ORF">MATL_G00261950</name>
</gene>
<feature type="repeat" description="ANK" evidence="4">
    <location>
        <begin position="53"/>
        <end position="85"/>
    </location>
</feature>
<dbReference type="SMART" id="SM00248">
    <property type="entry name" value="ANK"/>
    <property type="match status" value="5"/>
</dbReference>
<dbReference type="Proteomes" id="UP001046870">
    <property type="component" value="Chromosome 25"/>
</dbReference>
<comment type="caution">
    <text evidence="5">The sequence shown here is derived from an EMBL/GenBank/DDBJ whole genome shotgun (WGS) entry which is preliminary data.</text>
</comment>
<dbReference type="EMBL" id="JAFDVH010000025">
    <property type="protein sequence ID" value="KAG7454636.1"/>
    <property type="molecule type" value="Genomic_DNA"/>
</dbReference>
<evidence type="ECO:0008006" key="7">
    <source>
        <dbReference type="Google" id="ProtNLM"/>
    </source>
</evidence>
<dbReference type="GO" id="GO:0045732">
    <property type="term" value="P:positive regulation of protein catabolic process"/>
    <property type="evidence" value="ECO:0007669"/>
    <property type="project" value="TreeGrafter"/>
</dbReference>
<feature type="repeat" description="ANK" evidence="4">
    <location>
        <begin position="95"/>
        <end position="127"/>
    </location>
</feature>
<dbReference type="AlphaFoldDB" id="A0A9D3SU56"/>
<dbReference type="InterPro" id="IPR051573">
    <property type="entry name" value="Ankyrin-SOCS_box_domain"/>
</dbReference>
<sequence>MEMDTEPNRPYFFGDIGCWSERTEVHEAAALGHALRLQELIQSGASVNIVAVDSITPLHEACIQGQTQCARLLLDAGAQLLLERGATVNPALTSRTTSPLHEACMGGNSDCVRLVISKGAELEAYDLYYGTPLHVACANEHVDCAKALLNAGARVNAARLHETALHHAAKVKNVELIEMLVEFGGNVYARDKHDKKPIDYTKHGSPPALCLQFYESTPLSLQHLSRVALRTALALGGSEEMGKHNGPALFSSCSR</sequence>
<dbReference type="Pfam" id="PF12796">
    <property type="entry name" value="Ank_2"/>
    <property type="match status" value="2"/>
</dbReference>
<dbReference type="PROSITE" id="PS50088">
    <property type="entry name" value="ANK_REPEAT"/>
    <property type="match status" value="5"/>
</dbReference>
<dbReference type="PROSITE" id="PS50297">
    <property type="entry name" value="ANK_REP_REGION"/>
    <property type="match status" value="4"/>
</dbReference>
<accession>A0A9D3SU56</accession>
<feature type="repeat" description="ANK" evidence="4">
    <location>
        <begin position="20"/>
        <end position="52"/>
    </location>
</feature>
<evidence type="ECO:0000256" key="2">
    <source>
        <dbReference type="ARBA" id="ARBA00022737"/>
    </source>
</evidence>
<reference evidence="5" key="1">
    <citation type="submission" date="2021-01" db="EMBL/GenBank/DDBJ databases">
        <authorList>
            <person name="Zahm M."/>
            <person name="Roques C."/>
            <person name="Cabau C."/>
            <person name="Klopp C."/>
            <person name="Donnadieu C."/>
            <person name="Jouanno E."/>
            <person name="Lampietro C."/>
            <person name="Louis A."/>
            <person name="Herpin A."/>
            <person name="Echchiki A."/>
            <person name="Berthelot C."/>
            <person name="Parey E."/>
            <person name="Roest-Crollius H."/>
            <person name="Braasch I."/>
            <person name="Postlethwait J."/>
            <person name="Bobe J."/>
            <person name="Montfort J."/>
            <person name="Bouchez O."/>
            <person name="Begum T."/>
            <person name="Mejri S."/>
            <person name="Adams A."/>
            <person name="Chen W.-J."/>
            <person name="Guiguen Y."/>
        </authorList>
    </citation>
    <scope>NUCLEOTIDE SEQUENCE</scope>
    <source>
        <strain evidence="5">YG-15Mar2019-1</strain>
        <tissue evidence="5">Brain</tissue>
    </source>
</reference>
<evidence type="ECO:0000256" key="3">
    <source>
        <dbReference type="ARBA" id="ARBA00023043"/>
    </source>
</evidence>
<dbReference type="SUPFAM" id="SSF48403">
    <property type="entry name" value="Ankyrin repeat"/>
    <property type="match status" value="1"/>
</dbReference>
<evidence type="ECO:0000256" key="4">
    <source>
        <dbReference type="PROSITE-ProRule" id="PRU00023"/>
    </source>
</evidence>
<keyword evidence="2" id="KW-0677">Repeat</keyword>
<dbReference type="InterPro" id="IPR036770">
    <property type="entry name" value="Ankyrin_rpt-contain_sf"/>
</dbReference>
<dbReference type="GO" id="GO:0016567">
    <property type="term" value="P:protein ubiquitination"/>
    <property type="evidence" value="ECO:0007669"/>
    <property type="project" value="TreeGrafter"/>
</dbReference>
<evidence type="ECO:0000313" key="5">
    <source>
        <dbReference type="EMBL" id="KAG7454636.1"/>
    </source>
</evidence>
<protein>
    <recommendedName>
        <fullName evidence="7">Ankyrin repeat and SOCS box protein 13</fullName>
    </recommendedName>
</protein>
<comment type="similarity">
    <text evidence="1">Belongs to the ankyrin SOCS box (ASB) family.</text>
</comment>